<protein>
    <recommendedName>
        <fullName evidence="4">Methylosome subunit pICln</fullName>
    </recommendedName>
</protein>
<proteinExistence type="inferred from homology"/>
<evidence type="ECO:0000256" key="2">
    <source>
        <dbReference type="ARBA" id="ARBA00004496"/>
    </source>
</evidence>
<reference evidence="9" key="1">
    <citation type="journal article" date="2023" name="Mol. Biol. Evol.">
        <title>Third-Generation Sequencing Reveals the Adaptive Role of the Epigenome in Three Deep-Sea Polychaetes.</title>
        <authorList>
            <person name="Perez M."/>
            <person name="Aroh O."/>
            <person name="Sun Y."/>
            <person name="Lan Y."/>
            <person name="Juniper S.K."/>
            <person name="Young C.R."/>
            <person name="Angers B."/>
            <person name="Qian P.Y."/>
        </authorList>
    </citation>
    <scope>NUCLEOTIDE SEQUENCE</scope>
    <source>
        <strain evidence="9">R07B-5</strain>
    </source>
</reference>
<sequence>MVILTSFPPPTEGIVRKQECTQAHVRGKCLGDGTLYIAESRVSWVGNDGEGFSLEYPAISLHAICRDLTAFPHECLYLMVDANIDVQEHRGEGDAALAGDDADSVDDTSEIHFVPQDKSALTTMYQAMSDCQTLHPDENDSLSEEEGQFYGAEEEGEVELTEEGRGVLQHLDALLEGGVQPQGGPTTNGHSTGMLWRPLKVS</sequence>
<name>A0AAD9NWN8_RIDPI</name>
<evidence type="ECO:0000256" key="7">
    <source>
        <dbReference type="ARBA" id="ARBA00045890"/>
    </source>
</evidence>
<dbReference type="GO" id="GO:0005829">
    <property type="term" value="C:cytosol"/>
    <property type="evidence" value="ECO:0007669"/>
    <property type="project" value="InterPro"/>
</dbReference>
<dbReference type="GO" id="GO:0045292">
    <property type="term" value="P:mRNA cis splicing, via spliceosome"/>
    <property type="evidence" value="ECO:0007669"/>
    <property type="project" value="TreeGrafter"/>
</dbReference>
<dbReference type="InterPro" id="IPR011993">
    <property type="entry name" value="PH-like_dom_sf"/>
</dbReference>
<evidence type="ECO:0000256" key="3">
    <source>
        <dbReference type="ARBA" id="ARBA00007054"/>
    </source>
</evidence>
<evidence type="ECO:0000256" key="6">
    <source>
        <dbReference type="ARBA" id="ARBA00023242"/>
    </source>
</evidence>
<dbReference type="EMBL" id="JAODUO010000293">
    <property type="protein sequence ID" value="KAK2183848.1"/>
    <property type="molecule type" value="Genomic_DNA"/>
</dbReference>
<comment type="similarity">
    <text evidence="3">Belongs to the pICln (TC 1.A.47) family.</text>
</comment>
<dbReference type="GO" id="GO:0034715">
    <property type="term" value="C:pICln-Sm protein complex"/>
    <property type="evidence" value="ECO:0007669"/>
    <property type="project" value="InterPro"/>
</dbReference>
<evidence type="ECO:0000256" key="5">
    <source>
        <dbReference type="ARBA" id="ARBA00022490"/>
    </source>
</evidence>
<dbReference type="GO" id="GO:0034709">
    <property type="term" value="C:methylosome"/>
    <property type="evidence" value="ECO:0007669"/>
    <property type="project" value="InterPro"/>
</dbReference>
<dbReference type="GO" id="GO:0006884">
    <property type="term" value="P:cell volume homeostasis"/>
    <property type="evidence" value="ECO:0007669"/>
    <property type="project" value="InterPro"/>
</dbReference>
<evidence type="ECO:0000256" key="4">
    <source>
        <dbReference type="ARBA" id="ARBA00015653"/>
    </source>
</evidence>
<dbReference type="PRINTS" id="PR01348">
    <property type="entry name" value="ICLNCHANNEL"/>
</dbReference>
<comment type="function">
    <text evidence="7">Involved in both the assembly of spliceosomal snRNPs and the methylation of Sm proteins. Chaperone that regulates the assembly of spliceosomal U1, U2, U4 and U5 small nuclear ribonucleoproteins (snRNPs), the building blocks of the spliceosome, and thereby plays an important role in the splicing of cellular pre-mRNAs. Most spliceosomal snRNPs contain a common set of Sm proteins SNRPB, SNRPD1, SNRPD2, SNRPD3, SNRPE, SNRPF and SNRPG that assemble in a heptameric protein ring on the Sm site of the small nuclear RNA to form the core snRNP (Sm core). In the cytosol, the Sm proteins SNRPD1, SNRPD2, SNRPE, SNRPF and SNRPG are trapped in an inactive 6S pICln-Sm complex by the chaperone CLNS1A that controls the assembly of the core snRNP. Dissociation by the SMN complex of CLNS1A from the trapped Sm proteins and their transfer to an SMN-Sm complex triggers the assembly of core snRNPs and their transport to the nucleus.</text>
</comment>
<comment type="caution">
    <text evidence="9">The sequence shown here is derived from an EMBL/GenBank/DDBJ whole genome shotgun (WGS) entry which is preliminary data.</text>
</comment>
<keyword evidence="10" id="KW-1185">Reference proteome</keyword>
<dbReference type="GO" id="GO:0000387">
    <property type="term" value="P:spliceosomal snRNP assembly"/>
    <property type="evidence" value="ECO:0007669"/>
    <property type="project" value="InterPro"/>
</dbReference>
<dbReference type="Proteomes" id="UP001209878">
    <property type="component" value="Unassembled WGS sequence"/>
</dbReference>
<dbReference type="GO" id="GO:0005681">
    <property type="term" value="C:spliceosomal complex"/>
    <property type="evidence" value="ECO:0007669"/>
    <property type="project" value="TreeGrafter"/>
</dbReference>
<dbReference type="PANTHER" id="PTHR21399">
    <property type="entry name" value="CHLORIDE CONDUCTANCE REGULATORY PROTEIN ICLN"/>
    <property type="match status" value="1"/>
</dbReference>
<evidence type="ECO:0000256" key="8">
    <source>
        <dbReference type="SAM" id="MobiDB-lite"/>
    </source>
</evidence>
<keyword evidence="6" id="KW-0539">Nucleus</keyword>
<dbReference type="InterPro" id="IPR003521">
    <property type="entry name" value="ICln"/>
</dbReference>
<evidence type="ECO:0000313" key="9">
    <source>
        <dbReference type="EMBL" id="KAK2183848.1"/>
    </source>
</evidence>
<gene>
    <name evidence="9" type="ORF">NP493_294g01009</name>
</gene>
<organism evidence="9 10">
    <name type="scientific">Ridgeia piscesae</name>
    <name type="common">Tubeworm</name>
    <dbReference type="NCBI Taxonomy" id="27915"/>
    <lineage>
        <taxon>Eukaryota</taxon>
        <taxon>Metazoa</taxon>
        <taxon>Spiralia</taxon>
        <taxon>Lophotrochozoa</taxon>
        <taxon>Annelida</taxon>
        <taxon>Polychaeta</taxon>
        <taxon>Sedentaria</taxon>
        <taxon>Canalipalpata</taxon>
        <taxon>Sabellida</taxon>
        <taxon>Siboglinidae</taxon>
        <taxon>Ridgeia</taxon>
    </lineage>
</organism>
<accession>A0AAD9NWN8</accession>
<dbReference type="GO" id="GO:0006821">
    <property type="term" value="P:chloride transport"/>
    <property type="evidence" value="ECO:0007669"/>
    <property type="project" value="InterPro"/>
</dbReference>
<dbReference type="InterPro" id="IPR039924">
    <property type="entry name" value="ICln/Lot5/Saf5"/>
</dbReference>
<evidence type="ECO:0000313" key="10">
    <source>
        <dbReference type="Proteomes" id="UP001209878"/>
    </source>
</evidence>
<feature type="region of interest" description="Disordered" evidence="8">
    <location>
        <begin position="179"/>
        <end position="202"/>
    </location>
</feature>
<comment type="subcellular location">
    <subcellularLocation>
        <location evidence="2">Cytoplasm</location>
    </subcellularLocation>
    <subcellularLocation>
        <location evidence="1">Nucleus</location>
    </subcellularLocation>
</comment>
<dbReference type="Pfam" id="PF03517">
    <property type="entry name" value="Voldacs"/>
    <property type="match status" value="1"/>
</dbReference>
<keyword evidence="5" id="KW-0963">Cytoplasm</keyword>
<dbReference type="Gene3D" id="2.30.29.30">
    <property type="entry name" value="Pleckstrin-homology domain (PH domain)/Phosphotyrosine-binding domain (PTB)"/>
    <property type="match status" value="1"/>
</dbReference>
<dbReference type="AlphaFoldDB" id="A0AAD9NWN8"/>
<dbReference type="PANTHER" id="PTHR21399:SF0">
    <property type="entry name" value="METHYLOSOME SUBUNIT PICLN"/>
    <property type="match status" value="1"/>
</dbReference>
<evidence type="ECO:0000256" key="1">
    <source>
        <dbReference type="ARBA" id="ARBA00004123"/>
    </source>
</evidence>
<dbReference type="GO" id="GO:0005886">
    <property type="term" value="C:plasma membrane"/>
    <property type="evidence" value="ECO:0007669"/>
    <property type="project" value="InterPro"/>
</dbReference>